<dbReference type="Proteomes" id="UP001597493">
    <property type="component" value="Unassembled WGS sequence"/>
</dbReference>
<gene>
    <name evidence="1" type="ORF">ACFSW5_00915</name>
</gene>
<evidence type="ECO:0000313" key="1">
    <source>
        <dbReference type="EMBL" id="MFD2658821.1"/>
    </source>
</evidence>
<comment type="caution">
    <text evidence="1">The sequence shown here is derived from an EMBL/GenBank/DDBJ whole genome shotgun (WGS) entry which is preliminary data.</text>
</comment>
<dbReference type="RefSeq" id="WP_213084130.1">
    <property type="nucleotide sequence ID" value="NZ_JBHUGT010000054.1"/>
</dbReference>
<sequence>MAHIANNTRDFTDKSGHLIDGKYSLEVNLSDFDSNIGKDIYTDGDHRIYVSWLQHTQNGGYDIGFRSSGQYSLSGATHISGVHHETINDHSFTMSTPAKMTAEYKGKTYDAQPTGQCGMNYKDGDCFSFSFFLKDDPNEEPVEGVGMVKLTMTDLYKNIWSKQ</sequence>
<accession>A0ABW5QQY6</accession>
<evidence type="ECO:0000313" key="2">
    <source>
        <dbReference type="Proteomes" id="UP001597493"/>
    </source>
</evidence>
<keyword evidence="2" id="KW-1185">Reference proteome</keyword>
<reference evidence="2" key="1">
    <citation type="journal article" date="2019" name="Int. J. Syst. Evol. Microbiol.">
        <title>The Global Catalogue of Microorganisms (GCM) 10K type strain sequencing project: providing services to taxonomists for standard genome sequencing and annotation.</title>
        <authorList>
            <consortium name="The Broad Institute Genomics Platform"/>
            <consortium name="The Broad Institute Genome Sequencing Center for Infectious Disease"/>
            <person name="Wu L."/>
            <person name="Ma J."/>
        </authorList>
    </citation>
    <scope>NUCLEOTIDE SEQUENCE [LARGE SCALE GENOMIC DNA]</scope>
    <source>
        <strain evidence="2">TISTR 1827</strain>
    </source>
</reference>
<name>A0ABW5QQY6_9BACL</name>
<proteinExistence type="predicted"/>
<dbReference type="EMBL" id="JBHUMY010000001">
    <property type="protein sequence ID" value="MFD2658821.1"/>
    <property type="molecule type" value="Genomic_DNA"/>
</dbReference>
<organism evidence="1 2">
    <name type="scientific">Paenibacillus thailandensis</name>
    <dbReference type="NCBI Taxonomy" id="393250"/>
    <lineage>
        <taxon>Bacteria</taxon>
        <taxon>Bacillati</taxon>
        <taxon>Bacillota</taxon>
        <taxon>Bacilli</taxon>
        <taxon>Bacillales</taxon>
        <taxon>Paenibacillaceae</taxon>
        <taxon>Paenibacillus</taxon>
    </lineage>
</organism>
<protein>
    <submittedName>
        <fullName evidence="1">Uncharacterized protein</fullName>
    </submittedName>
</protein>